<dbReference type="Gene3D" id="3.10.100.10">
    <property type="entry name" value="Mannose-Binding Protein A, subunit A"/>
    <property type="match status" value="1"/>
</dbReference>
<gene>
    <name evidence="3" type="ORF">FSP39_024738</name>
</gene>
<sequence>NHCIGLSDALQEGTWVWHPSLEGITYTGWTGNEPGGGTGENCVVINTGDLGWHDYNCNTLFSFICEREV</sequence>
<protein>
    <recommendedName>
        <fullName evidence="2">C-type lectin domain-containing protein</fullName>
    </recommendedName>
</protein>
<dbReference type="CDD" id="cd00037">
    <property type="entry name" value="CLECT"/>
    <property type="match status" value="1"/>
</dbReference>
<proteinExistence type="predicted"/>
<dbReference type="InterPro" id="IPR018378">
    <property type="entry name" value="C-type_lectin_CS"/>
</dbReference>
<name>A0AA88XLM4_PINIB</name>
<dbReference type="SUPFAM" id="SSF56436">
    <property type="entry name" value="C-type lectin-like"/>
    <property type="match status" value="1"/>
</dbReference>
<dbReference type="PROSITE" id="PS50041">
    <property type="entry name" value="C_TYPE_LECTIN_2"/>
    <property type="match status" value="1"/>
</dbReference>
<comment type="caution">
    <text evidence="3">The sequence shown here is derived from an EMBL/GenBank/DDBJ whole genome shotgun (WGS) entry which is preliminary data.</text>
</comment>
<evidence type="ECO:0000313" key="4">
    <source>
        <dbReference type="Proteomes" id="UP001186944"/>
    </source>
</evidence>
<accession>A0AA88XLM4</accession>
<dbReference type="AlphaFoldDB" id="A0AA88XLM4"/>
<keyword evidence="4" id="KW-1185">Reference proteome</keyword>
<evidence type="ECO:0000256" key="1">
    <source>
        <dbReference type="ARBA" id="ARBA00023157"/>
    </source>
</evidence>
<evidence type="ECO:0000259" key="2">
    <source>
        <dbReference type="PROSITE" id="PS50041"/>
    </source>
</evidence>
<reference evidence="3" key="1">
    <citation type="submission" date="2019-08" db="EMBL/GenBank/DDBJ databases">
        <title>The improved chromosome-level genome for the pearl oyster Pinctada fucata martensii using PacBio sequencing and Hi-C.</title>
        <authorList>
            <person name="Zheng Z."/>
        </authorList>
    </citation>
    <scope>NUCLEOTIDE SEQUENCE</scope>
    <source>
        <strain evidence="3">ZZ-2019</strain>
        <tissue evidence="3">Adductor muscle</tissue>
    </source>
</reference>
<dbReference type="Pfam" id="PF00059">
    <property type="entry name" value="Lectin_C"/>
    <property type="match status" value="1"/>
</dbReference>
<dbReference type="PROSITE" id="PS00615">
    <property type="entry name" value="C_TYPE_LECTIN_1"/>
    <property type="match status" value="1"/>
</dbReference>
<dbReference type="InterPro" id="IPR001304">
    <property type="entry name" value="C-type_lectin-like"/>
</dbReference>
<organism evidence="3 4">
    <name type="scientific">Pinctada imbricata</name>
    <name type="common">Atlantic pearl-oyster</name>
    <name type="synonym">Pinctada martensii</name>
    <dbReference type="NCBI Taxonomy" id="66713"/>
    <lineage>
        <taxon>Eukaryota</taxon>
        <taxon>Metazoa</taxon>
        <taxon>Spiralia</taxon>
        <taxon>Lophotrochozoa</taxon>
        <taxon>Mollusca</taxon>
        <taxon>Bivalvia</taxon>
        <taxon>Autobranchia</taxon>
        <taxon>Pteriomorphia</taxon>
        <taxon>Pterioida</taxon>
        <taxon>Pterioidea</taxon>
        <taxon>Pteriidae</taxon>
        <taxon>Pinctada</taxon>
    </lineage>
</organism>
<evidence type="ECO:0000313" key="3">
    <source>
        <dbReference type="EMBL" id="KAK3085121.1"/>
    </source>
</evidence>
<dbReference type="InterPro" id="IPR016187">
    <property type="entry name" value="CTDL_fold"/>
</dbReference>
<dbReference type="InterPro" id="IPR016186">
    <property type="entry name" value="C-type_lectin-like/link_sf"/>
</dbReference>
<feature type="domain" description="C-type lectin" evidence="2">
    <location>
        <begin position="4"/>
        <end position="66"/>
    </location>
</feature>
<dbReference type="EMBL" id="VSWD01000013">
    <property type="protein sequence ID" value="KAK3085121.1"/>
    <property type="molecule type" value="Genomic_DNA"/>
</dbReference>
<keyword evidence="1" id="KW-1015">Disulfide bond</keyword>
<dbReference type="Proteomes" id="UP001186944">
    <property type="component" value="Unassembled WGS sequence"/>
</dbReference>
<feature type="non-terminal residue" evidence="3">
    <location>
        <position position="1"/>
    </location>
</feature>